<sequence>MRSLGPTWRGIRSRLRRNNPAKTVTPAAEPEAPAQPETASERPEAQAASPVAERPRAEVRAAGSPGTTVTRVIAVVSTRPGNGTSTVSSLLARRYDPVNTIINEAGPGLTRAAFTGALQVADAIVLVTSPDPTETQALNESLQWLRANGRGHLVERCVFVVNLGASDAAPGPLVLPADLDRPVIVLPVDPALGQLGSASRQPRRATRSAINQLGNELSNSIQEK</sequence>
<dbReference type="EMBL" id="JACHVS010000001">
    <property type="protein sequence ID" value="MBB2996301.1"/>
    <property type="molecule type" value="Genomic_DNA"/>
</dbReference>
<feature type="compositionally biased region" description="Low complexity" evidence="1">
    <location>
        <begin position="20"/>
        <end position="38"/>
    </location>
</feature>
<name>A0A839QWB6_9MICC</name>
<reference evidence="2 3" key="1">
    <citation type="submission" date="2020-08" db="EMBL/GenBank/DDBJ databases">
        <title>Sequencing the genomes of 1000 actinobacteria strains.</title>
        <authorList>
            <person name="Klenk H.-P."/>
        </authorList>
    </citation>
    <scope>NUCLEOTIDE SEQUENCE [LARGE SCALE GENOMIC DNA]</scope>
    <source>
        <strain evidence="2 3">DSM 22826</strain>
    </source>
</reference>
<organism evidence="2 3">
    <name type="scientific">Paeniglutamicibacter cryotolerans</name>
    <dbReference type="NCBI Taxonomy" id="670079"/>
    <lineage>
        <taxon>Bacteria</taxon>
        <taxon>Bacillati</taxon>
        <taxon>Actinomycetota</taxon>
        <taxon>Actinomycetes</taxon>
        <taxon>Micrococcales</taxon>
        <taxon>Micrococcaceae</taxon>
        <taxon>Paeniglutamicibacter</taxon>
    </lineage>
</organism>
<dbReference type="AlphaFoldDB" id="A0A839QWB6"/>
<dbReference type="InterPro" id="IPR027417">
    <property type="entry name" value="P-loop_NTPase"/>
</dbReference>
<protein>
    <submittedName>
        <fullName evidence="2">Uncharacterized protein</fullName>
    </submittedName>
</protein>
<gene>
    <name evidence="2" type="ORF">E9229_002492</name>
</gene>
<evidence type="ECO:0000313" key="3">
    <source>
        <dbReference type="Proteomes" id="UP000523000"/>
    </source>
</evidence>
<evidence type="ECO:0000256" key="1">
    <source>
        <dbReference type="SAM" id="MobiDB-lite"/>
    </source>
</evidence>
<evidence type="ECO:0000313" key="2">
    <source>
        <dbReference type="EMBL" id="MBB2996301.1"/>
    </source>
</evidence>
<dbReference type="SUPFAM" id="SSF52540">
    <property type="entry name" value="P-loop containing nucleoside triphosphate hydrolases"/>
    <property type="match status" value="1"/>
</dbReference>
<dbReference type="RefSeq" id="WP_183511575.1">
    <property type="nucleotide sequence ID" value="NZ_BAABGK010000019.1"/>
</dbReference>
<dbReference type="Proteomes" id="UP000523000">
    <property type="component" value="Unassembled WGS sequence"/>
</dbReference>
<accession>A0A839QWB6</accession>
<comment type="caution">
    <text evidence="2">The sequence shown here is derived from an EMBL/GenBank/DDBJ whole genome shotgun (WGS) entry which is preliminary data.</text>
</comment>
<keyword evidence="3" id="KW-1185">Reference proteome</keyword>
<proteinExistence type="predicted"/>
<feature type="region of interest" description="Disordered" evidence="1">
    <location>
        <begin position="1"/>
        <end position="65"/>
    </location>
</feature>